<organism evidence="9 10">
    <name type="scientific">Boudabousia tangfeifanii</name>
    <dbReference type="NCBI Taxonomy" id="1912795"/>
    <lineage>
        <taxon>Bacteria</taxon>
        <taxon>Bacillati</taxon>
        <taxon>Actinomycetota</taxon>
        <taxon>Actinomycetes</taxon>
        <taxon>Actinomycetales</taxon>
        <taxon>Actinomycetaceae</taxon>
        <taxon>Boudabousia</taxon>
    </lineage>
</organism>
<feature type="transmembrane region" description="Helical" evidence="7">
    <location>
        <begin position="191"/>
        <end position="212"/>
    </location>
</feature>
<dbReference type="PANTHER" id="PTHR43163">
    <property type="entry name" value="DIPEPTIDE TRANSPORT SYSTEM PERMEASE PROTEIN DPPB-RELATED"/>
    <property type="match status" value="1"/>
</dbReference>
<name>A0A1D9MLF5_9ACTO</name>
<evidence type="ECO:0000256" key="5">
    <source>
        <dbReference type="ARBA" id="ARBA00022989"/>
    </source>
</evidence>
<dbReference type="KEGG" id="avu:BK816_07385"/>
<keyword evidence="10" id="KW-1185">Reference proteome</keyword>
<keyword evidence="6 7" id="KW-0472">Membrane</keyword>
<keyword evidence="2 7" id="KW-0813">Transport</keyword>
<evidence type="ECO:0000256" key="2">
    <source>
        <dbReference type="ARBA" id="ARBA00022448"/>
    </source>
</evidence>
<dbReference type="PROSITE" id="PS50928">
    <property type="entry name" value="ABC_TM1"/>
    <property type="match status" value="1"/>
</dbReference>
<evidence type="ECO:0000259" key="8">
    <source>
        <dbReference type="PROSITE" id="PS50928"/>
    </source>
</evidence>
<gene>
    <name evidence="9" type="ORF">BK816_07385</name>
</gene>
<sequence>MKRLKFWLARLATSLLVLLVVAFLTFALFNLWPSNPALTVCGKPCTPERLELAQSVMGSSLPWYEQFGLYISGIFVGRTFGSGAAAIECAAPCLGYSFKMGEAVTPLIASRIPVTMSLAILAGILWLVVGIGSGVLAALTRNRPWDRIIMTGSVLGVSTPAYLWGLLAILVFGFGLGWFPVSDYVPLRQGFGAWLSHLIMPATVLALLYMAVYARLVRGNMIEQLSEDYITTARAKGASERRVVWRHALPGVLLPVVTLFGLDLGGLLGGAVITEQVFSLPGLGQLLIDGVANTDLHLITGLILLSATFVVLANLIVDAIQALIDPRVAA</sequence>
<dbReference type="SUPFAM" id="SSF161098">
    <property type="entry name" value="MetI-like"/>
    <property type="match status" value="1"/>
</dbReference>
<dbReference type="OrthoDB" id="3543764at2"/>
<reference evidence="9 10" key="1">
    <citation type="submission" date="2016-10" db="EMBL/GenBank/DDBJ databases">
        <title>Actinomyces aegypiusis sp. nov., isolated from the Aegypius monachus in Qinghai Tibet Plateau China.</title>
        <authorList>
            <person name="Wang Y."/>
        </authorList>
    </citation>
    <scope>NUCLEOTIDE SEQUENCE [LARGE SCALE GENOMIC DNA]</scope>
    <source>
        <strain evidence="9 10">VUL4_3</strain>
    </source>
</reference>
<dbReference type="InterPro" id="IPR000515">
    <property type="entry name" value="MetI-like"/>
</dbReference>
<comment type="subcellular location">
    <subcellularLocation>
        <location evidence="1 7">Cell membrane</location>
        <topology evidence="1 7">Multi-pass membrane protein</topology>
    </subcellularLocation>
</comment>
<dbReference type="GO" id="GO:0005886">
    <property type="term" value="C:plasma membrane"/>
    <property type="evidence" value="ECO:0007669"/>
    <property type="project" value="UniProtKB-SubCell"/>
</dbReference>
<keyword evidence="5 7" id="KW-1133">Transmembrane helix</keyword>
<dbReference type="Gene3D" id="1.10.3720.10">
    <property type="entry name" value="MetI-like"/>
    <property type="match status" value="1"/>
</dbReference>
<dbReference type="RefSeq" id="WP_071164597.1">
    <property type="nucleotide sequence ID" value="NZ_CP017812.1"/>
</dbReference>
<evidence type="ECO:0000256" key="3">
    <source>
        <dbReference type="ARBA" id="ARBA00022475"/>
    </source>
</evidence>
<feature type="transmembrane region" description="Helical" evidence="7">
    <location>
        <begin position="251"/>
        <end position="273"/>
    </location>
</feature>
<dbReference type="Pfam" id="PF19300">
    <property type="entry name" value="BPD_transp_1_N"/>
    <property type="match status" value="1"/>
</dbReference>
<evidence type="ECO:0000313" key="10">
    <source>
        <dbReference type="Proteomes" id="UP000176288"/>
    </source>
</evidence>
<dbReference type="Pfam" id="PF00528">
    <property type="entry name" value="BPD_transp_1"/>
    <property type="match status" value="1"/>
</dbReference>
<feature type="domain" description="ABC transmembrane type-1" evidence="8">
    <location>
        <begin position="112"/>
        <end position="321"/>
    </location>
</feature>
<keyword evidence="3" id="KW-1003">Cell membrane</keyword>
<feature type="transmembrane region" description="Helical" evidence="7">
    <location>
        <begin position="161"/>
        <end position="179"/>
    </location>
</feature>
<evidence type="ECO:0000256" key="7">
    <source>
        <dbReference type="RuleBase" id="RU363032"/>
    </source>
</evidence>
<evidence type="ECO:0000256" key="6">
    <source>
        <dbReference type="ARBA" id="ARBA00023136"/>
    </source>
</evidence>
<feature type="transmembrane region" description="Helical" evidence="7">
    <location>
        <begin position="296"/>
        <end position="317"/>
    </location>
</feature>
<evidence type="ECO:0000256" key="4">
    <source>
        <dbReference type="ARBA" id="ARBA00022692"/>
    </source>
</evidence>
<dbReference type="GO" id="GO:0071916">
    <property type="term" value="F:dipeptide transmembrane transporter activity"/>
    <property type="evidence" value="ECO:0007669"/>
    <property type="project" value="TreeGrafter"/>
</dbReference>
<evidence type="ECO:0000313" key="9">
    <source>
        <dbReference type="EMBL" id="AOZ73134.1"/>
    </source>
</evidence>
<dbReference type="PANTHER" id="PTHR43163:SF6">
    <property type="entry name" value="DIPEPTIDE TRANSPORT SYSTEM PERMEASE PROTEIN DPPB-RELATED"/>
    <property type="match status" value="1"/>
</dbReference>
<accession>A0A1D9MLF5</accession>
<evidence type="ECO:0000256" key="1">
    <source>
        <dbReference type="ARBA" id="ARBA00004651"/>
    </source>
</evidence>
<dbReference type="AlphaFoldDB" id="A0A1D9MLF5"/>
<dbReference type="STRING" id="1912795.BK816_07385"/>
<feature type="transmembrane region" description="Helical" evidence="7">
    <location>
        <begin position="116"/>
        <end position="140"/>
    </location>
</feature>
<comment type="similarity">
    <text evidence="7">Belongs to the binding-protein-dependent transport system permease family.</text>
</comment>
<protein>
    <submittedName>
        <fullName evidence="9">Peptide ABC transporter permease</fullName>
    </submittedName>
</protein>
<dbReference type="InterPro" id="IPR045621">
    <property type="entry name" value="BPD_transp_1_N"/>
</dbReference>
<dbReference type="CDD" id="cd06261">
    <property type="entry name" value="TM_PBP2"/>
    <property type="match status" value="1"/>
</dbReference>
<proteinExistence type="inferred from homology"/>
<dbReference type="Proteomes" id="UP000176288">
    <property type="component" value="Chromosome"/>
</dbReference>
<dbReference type="EMBL" id="CP017812">
    <property type="protein sequence ID" value="AOZ73134.1"/>
    <property type="molecule type" value="Genomic_DNA"/>
</dbReference>
<dbReference type="InterPro" id="IPR035906">
    <property type="entry name" value="MetI-like_sf"/>
</dbReference>
<keyword evidence="4 7" id="KW-0812">Transmembrane</keyword>